<feature type="chain" id="PRO_5012433262" evidence="1">
    <location>
        <begin position="20"/>
        <end position="61"/>
    </location>
</feature>
<reference evidence="2 3" key="1">
    <citation type="submission" date="2017-01" db="EMBL/GenBank/DDBJ databases">
        <authorList>
            <person name="Mah S.A."/>
            <person name="Swanson W.J."/>
            <person name="Moy G.W."/>
            <person name="Vacquier V.D."/>
        </authorList>
    </citation>
    <scope>NUCLEOTIDE SEQUENCE [LARGE SCALE GENOMIC DNA]</scope>
    <source>
        <strain evidence="2 3">DSM 26375</strain>
    </source>
</reference>
<evidence type="ECO:0000313" key="3">
    <source>
        <dbReference type="Proteomes" id="UP000186141"/>
    </source>
</evidence>
<evidence type="ECO:0000313" key="2">
    <source>
        <dbReference type="EMBL" id="SIT24484.1"/>
    </source>
</evidence>
<dbReference type="AlphaFoldDB" id="A0A1N7QNY9"/>
<accession>A0A1N7QNY9</accession>
<organism evidence="2 3">
    <name type="scientific">Gemmobacter megaterium</name>
    <dbReference type="NCBI Taxonomy" id="1086013"/>
    <lineage>
        <taxon>Bacteria</taxon>
        <taxon>Pseudomonadati</taxon>
        <taxon>Pseudomonadota</taxon>
        <taxon>Alphaproteobacteria</taxon>
        <taxon>Rhodobacterales</taxon>
        <taxon>Paracoccaceae</taxon>
        <taxon>Gemmobacter</taxon>
    </lineage>
</organism>
<dbReference type="RefSeq" id="WP_076534398.1">
    <property type="nucleotide sequence ID" value="NZ_BMEH01000016.1"/>
</dbReference>
<keyword evidence="1" id="KW-0732">Signal</keyword>
<feature type="signal peptide" evidence="1">
    <location>
        <begin position="1"/>
        <end position="19"/>
    </location>
</feature>
<dbReference type="EMBL" id="FTOT01000017">
    <property type="protein sequence ID" value="SIT24484.1"/>
    <property type="molecule type" value="Genomic_DNA"/>
</dbReference>
<proteinExistence type="predicted"/>
<evidence type="ECO:0000256" key="1">
    <source>
        <dbReference type="SAM" id="SignalP"/>
    </source>
</evidence>
<protein>
    <submittedName>
        <fullName evidence="2">Uncharacterized protein</fullName>
    </submittedName>
</protein>
<gene>
    <name evidence="2" type="ORF">SAMN05421774_11718</name>
</gene>
<name>A0A1N7QNY9_9RHOB</name>
<dbReference type="STRING" id="1086013.SAMN05421774_11718"/>
<keyword evidence="3" id="KW-1185">Reference proteome</keyword>
<sequence>MPVISIVSASAMGSLAALAALAFEAEAAVAVTLWLATGSLGTLPALRHGMRGARNPDDQTP</sequence>
<dbReference type="Proteomes" id="UP000186141">
    <property type="component" value="Unassembled WGS sequence"/>
</dbReference>